<sequence length="169" mass="19270">DGKGCKWRMLAQRTEPGSLPCELGHHLRLFDWCFWAHQQQPQCQVPYPPHAIRLRLLDLGAHLHLGGGVRCGADVPIVSRQPNRYDYYSLVDWRMHFPVRMDSLLRAGGHDWGNGLHVGHLHLPHGRHFAPRFPGKDLHLRLLAAQGAILAALRLDCCGHFFEPGQSWF</sequence>
<dbReference type="Proteomes" id="UP000649617">
    <property type="component" value="Unassembled WGS sequence"/>
</dbReference>
<evidence type="ECO:0000313" key="2">
    <source>
        <dbReference type="Proteomes" id="UP000649617"/>
    </source>
</evidence>
<feature type="non-terminal residue" evidence="1">
    <location>
        <position position="1"/>
    </location>
</feature>
<keyword evidence="2" id="KW-1185">Reference proteome</keyword>
<proteinExistence type="predicted"/>
<comment type="caution">
    <text evidence="1">The sequence shown here is derived from an EMBL/GenBank/DDBJ whole genome shotgun (WGS) entry which is preliminary data.</text>
</comment>
<organism evidence="1 2">
    <name type="scientific">Symbiodinium pilosum</name>
    <name type="common">Dinoflagellate</name>
    <dbReference type="NCBI Taxonomy" id="2952"/>
    <lineage>
        <taxon>Eukaryota</taxon>
        <taxon>Sar</taxon>
        <taxon>Alveolata</taxon>
        <taxon>Dinophyceae</taxon>
        <taxon>Suessiales</taxon>
        <taxon>Symbiodiniaceae</taxon>
        <taxon>Symbiodinium</taxon>
    </lineage>
</organism>
<dbReference type="EMBL" id="CAJNIZ010044814">
    <property type="protein sequence ID" value="CAE7701816.1"/>
    <property type="molecule type" value="Genomic_DNA"/>
</dbReference>
<dbReference type="AlphaFoldDB" id="A0A812X3H7"/>
<gene>
    <name evidence="1" type="ORF">SPIL2461_LOCUS19743</name>
</gene>
<evidence type="ECO:0000313" key="1">
    <source>
        <dbReference type="EMBL" id="CAE7701816.1"/>
    </source>
</evidence>
<name>A0A812X3H7_SYMPI</name>
<reference evidence="1" key="1">
    <citation type="submission" date="2021-02" db="EMBL/GenBank/DDBJ databases">
        <authorList>
            <person name="Dougan E. K."/>
            <person name="Rhodes N."/>
            <person name="Thang M."/>
            <person name="Chan C."/>
        </authorList>
    </citation>
    <scope>NUCLEOTIDE SEQUENCE</scope>
</reference>
<accession>A0A812X3H7</accession>
<protein>
    <submittedName>
        <fullName evidence="1">Uncharacterized protein</fullName>
    </submittedName>
</protein>